<dbReference type="Gene3D" id="3.50.30.40">
    <property type="entry name" value="Ribonuclease E inhibitor RraA/RraA-like"/>
    <property type="match status" value="1"/>
</dbReference>
<dbReference type="SUPFAM" id="SSF89562">
    <property type="entry name" value="RraA-like"/>
    <property type="match status" value="1"/>
</dbReference>
<dbReference type="InterPro" id="IPR036704">
    <property type="entry name" value="RraA/RraA-like_sf"/>
</dbReference>
<accession>A0A381R2D8</accession>
<organism evidence="1">
    <name type="scientific">marine metagenome</name>
    <dbReference type="NCBI Taxonomy" id="408172"/>
    <lineage>
        <taxon>unclassified sequences</taxon>
        <taxon>metagenomes</taxon>
        <taxon>ecological metagenomes</taxon>
    </lineage>
</organism>
<dbReference type="AlphaFoldDB" id="A0A381R2D8"/>
<dbReference type="Pfam" id="PF03737">
    <property type="entry name" value="RraA-like"/>
    <property type="match status" value="1"/>
</dbReference>
<dbReference type="InterPro" id="IPR005493">
    <property type="entry name" value="RraA/RraA-like"/>
</dbReference>
<name>A0A381R2D8_9ZZZZ</name>
<reference evidence="1" key="1">
    <citation type="submission" date="2018-05" db="EMBL/GenBank/DDBJ databases">
        <authorList>
            <person name="Lanie J.A."/>
            <person name="Ng W.-L."/>
            <person name="Kazmierczak K.M."/>
            <person name="Andrzejewski T.M."/>
            <person name="Davidsen T.M."/>
            <person name="Wayne K.J."/>
            <person name="Tettelin H."/>
            <person name="Glass J.I."/>
            <person name="Rusch D."/>
            <person name="Podicherti R."/>
            <person name="Tsui H.-C.T."/>
            <person name="Winkler M.E."/>
        </authorList>
    </citation>
    <scope>NUCLEOTIDE SEQUENCE</scope>
</reference>
<protein>
    <recommendedName>
        <fullName evidence="2">Acyl transferase</fullName>
    </recommendedName>
</protein>
<gene>
    <name evidence="1" type="ORF">METZ01_LOCUS36617</name>
</gene>
<evidence type="ECO:0000313" key="1">
    <source>
        <dbReference type="EMBL" id="SUZ83763.1"/>
    </source>
</evidence>
<sequence>MDQIPEILLNTFRKYDTPTIINALDILDSKFRTKGFTTEQVVCADPSLPPIVGYARTATIRAASVVDPQKKRDRGIAYYEYVSSGPGPNISVIEDVDDSPGFGAFWGEVNTNIHNALGLLGVVTNGSVRDLDVLSPGFQVLAGKIGPSHAYVRIEETGKEVNIFGMNVRHNDLIHADRHGAVVIPKELAEGLPNAIKLMIRREKIILDACKSTDFDFEILKEAILKSSEIK</sequence>
<proteinExistence type="predicted"/>
<evidence type="ECO:0008006" key="2">
    <source>
        <dbReference type="Google" id="ProtNLM"/>
    </source>
</evidence>
<dbReference type="EMBL" id="UINC01001565">
    <property type="protein sequence ID" value="SUZ83763.1"/>
    <property type="molecule type" value="Genomic_DNA"/>
</dbReference>
<dbReference type="CDD" id="cd16841">
    <property type="entry name" value="RraA_family"/>
    <property type="match status" value="1"/>
</dbReference>